<feature type="active site" description="Charge relay system" evidence="5">
    <location>
        <position position="288"/>
    </location>
</feature>
<dbReference type="InterPro" id="IPR051048">
    <property type="entry name" value="Peptidase_S8/S53_subtilisin"/>
</dbReference>
<evidence type="ECO:0000256" key="1">
    <source>
        <dbReference type="ARBA" id="ARBA00011073"/>
    </source>
</evidence>
<name>A0AAJ0BN71_9PEZI</name>
<dbReference type="Gene3D" id="3.40.50.200">
    <property type="entry name" value="Peptidase S8/S53 domain"/>
    <property type="match status" value="1"/>
</dbReference>
<comment type="similarity">
    <text evidence="1 5">Belongs to the peptidase S8 family.</text>
</comment>
<feature type="active site" description="Charge relay system" evidence="5">
    <location>
        <position position="568"/>
    </location>
</feature>
<dbReference type="InterPro" id="IPR034058">
    <property type="entry name" value="TagA/B/C/D_pept_dom"/>
</dbReference>
<evidence type="ECO:0000256" key="3">
    <source>
        <dbReference type="ARBA" id="ARBA00022801"/>
    </source>
</evidence>
<dbReference type="InterPro" id="IPR023828">
    <property type="entry name" value="Peptidase_S8_Ser-AS"/>
</dbReference>
<dbReference type="PANTHER" id="PTHR43399">
    <property type="entry name" value="SUBTILISIN-RELATED"/>
    <property type="match status" value="1"/>
</dbReference>
<feature type="region of interest" description="Disordered" evidence="6">
    <location>
        <begin position="394"/>
        <end position="414"/>
    </location>
</feature>
<dbReference type="PROSITE" id="PS00137">
    <property type="entry name" value="SUBTILASE_HIS"/>
    <property type="match status" value="1"/>
</dbReference>
<evidence type="ECO:0000313" key="8">
    <source>
        <dbReference type="EMBL" id="KAK1760129.1"/>
    </source>
</evidence>
<dbReference type="Pfam" id="PF00082">
    <property type="entry name" value="Peptidase_S8"/>
    <property type="match status" value="1"/>
</dbReference>
<dbReference type="GO" id="GO:0004252">
    <property type="term" value="F:serine-type endopeptidase activity"/>
    <property type="evidence" value="ECO:0007669"/>
    <property type="project" value="UniProtKB-UniRule"/>
</dbReference>
<organism evidence="8 9">
    <name type="scientific">Echria macrotheca</name>
    <dbReference type="NCBI Taxonomy" id="438768"/>
    <lineage>
        <taxon>Eukaryota</taxon>
        <taxon>Fungi</taxon>
        <taxon>Dikarya</taxon>
        <taxon>Ascomycota</taxon>
        <taxon>Pezizomycotina</taxon>
        <taxon>Sordariomycetes</taxon>
        <taxon>Sordariomycetidae</taxon>
        <taxon>Sordariales</taxon>
        <taxon>Schizotheciaceae</taxon>
        <taxon>Echria</taxon>
    </lineage>
</organism>
<evidence type="ECO:0000256" key="2">
    <source>
        <dbReference type="ARBA" id="ARBA00022670"/>
    </source>
</evidence>
<evidence type="ECO:0000259" key="7">
    <source>
        <dbReference type="Pfam" id="PF00082"/>
    </source>
</evidence>
<dbReference type="PRINTS" id="PR00723">
    <property type="entry name" value="SUBTILISIN"/>
</dbReference>
<reference evidence="8" key="1">
    <citation type="submission" date="2023-06" db="EMBL/GenBank/DDBJ databases">
        <title>Genome-scale phylogeny and comparative genomics of the fungal order Sordariales.</title>
        <authorList>
            <consortium name="Lawrence Berkeley National Laboratory"/>
            <person name="Hensen N."/>
            <person name="Bonometti L."/>
            <person name="Westerberg I."/>
            <person name="Brannstrom I.O."/>
            <person name="Guillou S."/>
            <person name="Cros-Aarteil S."/>
            <person name="Calhoun S."/>
            <person name="Haridas S."/>
            <person name="Kuo A."/>
            <person name="Mondo S."/>
            <person name="Pangilinan J."/>
            <person name="Riley R."/>
            <person name="Labutti K."/>
            <person name="Andreopoulos B."/>
            <person name="Lipzen A."/>
            <person name="Chen C."/>
            <person name="Yanf M."/>
            <person name="Daum C."/>
            <person name="Ng V."/>
            <person name="Clum A."/>
            <person name="Steindorff A."/>
            <person name="Ohm R."/>
            <person name="Martin F."/>
            <person name="Silar P."/>
            <person name="Natvig D."/>
            <person name="Lalanne C."/>
            <person name="Gautier V."/>
            <person name="Ament-Velasquez S.L."/>
            <person name="Kruys A."/>
            <person name="Hutchinson M.I."/>
            <person name="Powell A.J."/>
            <person name="Barry K."/>
            <person name="Miller A.N."/>
            <person name="Grigoriev I.V."/>
            <person name="Debuchy R."/>
            <person name="Gladieux P."/>
            <person name="Thoren M.H."/>
            <person name="Johannesson H."/>
        </authorList>
    </citation>
    <scope>NUCLEOTIDE SEQUENCE</scope>
    <source>
        <strain evidence="8">PSN4</strain>
    </source>
</reference>
<evidence type="ECO:0000256" key="6">
    <source>
        <dbReference type="SAM" id="MobiDB-lite"/>
    </source>
</evidence>
<dbReference type="Proteomes" id="UP001239445">
    <property type="component" value="Unassembled WGS sequence"/>
</dbReference>
<accession>A0AAJ0BN71</accession>
<dbReference type="PROSITE" id="PS51892">
    <property type="entry name" value="SUBTILASE"/>
    <property type="match status" value="1"/>
</dbReference>
<evidence type="ECO:0000256" key="4">
    <source>
        <dbReference type="ARBA" id="ARBA00022825"/>
    </source>
</evidence>
<protein>
    <submittedName>
        <fullName evidence="8">Peptidase S8/S53 domain-containing protein</fullName>
    </submittedName>
</protein>
<dbReference type="GO" id="GO:0006508">
    <property type="term" value="P:proteolysis"/>
    <property type="evidence" value="ECO:0007669"/>
    <property type="project" value="UniProtKB-KW"/>
</dbReference>
<dbReference type="SUPFAM" id="SSF49785">
    <property type="entry name" value="Galactose-binding domain-like"/>
    <property type="match status" value="1"/>
</dbReference>
<dbReference type="PROSITE" id="PS00138">
    <property type="entry name" value="SUBTILASE_SER"/>
    <property type="match status" value="1"/>
</dbReference>
<dbReference type="PANTHER" id="PTHR43399:SF4">
    <property type="entry name" value="CELL WALL-ASSOCIATED PROTEASE"/>
    <property type="match status" value="1"/>
</dbReference>
<keyword evidence="9" id="KW-1185">Reference proteome</keyword>
<dbReference type="InterPro" id="IPR022398">
    <property type="entry name" value="Peptidase_S8_His-AS"/>
</dbReference>
<dbReference type="CDD" id="cd04842">
    <property type="entry name" value="Peptidases_S8_Kp43_protease"/>
    <property type="match status" value="1"/>
</dbReference>
<keyword evidence="2 5" id="KW-0645">Protease</keyword>
<feature type="domain" description="Peptidase S8/S53" evidence="7">
    <location>
        <begin position="280"/>
        <end position="623"/>
    </location>
</feature>
<dbReference type="AlphaFoldDB" id="A0AAJ0BN71"/>
<dbReference type="InterPro" id="IPR008979">
    <property type="entry name" value="Galactose-bd-like_sf"/>
</dbReference>
<evidence type="ECO:0000313" key="9">
    <source>
        <dbReference type="Proteomes" id="UP001239445"/>
    </source>
</evidence>
<dbReference type="EMBL" id="MU839827">
    <property type="protein sequence ID" value="KAK1760129.1"/>
    <property type="molecule type" value="Genomic_DNA"/>
</dbReference>
<comment type="caution">
    <text evidence="8">The sequence shown here is derived from an EMBL/GenBank/DDBJ whole genome shotgun (WGS) entry which is preliminary data.</text>
</comment>
<dbReference type="Gene3D" id="2.60.120.380">
    <property type="match status" value="1"/>
</dbReference>
<dbReference type="InterPro" id="IPR000209">
    <property type="entry name" value="Peptidase_S8/S53_dom"/>
</dbReference>
<keyword evidence="4 5" id="KW-0720">Serine protease</keyword>
<evidence type="ECO:0000256" key="5">
    <source>
        <dbReference type="PROSITE-ProRule" id="PRU01240"/>
    </source>
</evidence>
<keyword evidence="3 5" id="KW-0378">Hydrolase</keyword>
<sequence length="777" mass="83571">MSSADAIINGKTWSADTTTDQQANVSTSGYILLRTTGSPLNKTQKRELKALGVDIHQFHGGGGENEDADDENQQQIYLCGHPKGQPLEPIRDLAYIDFVDVYPDGLVVHDAVERLRARPMRVVPVPANNGDAAARAADFSEVASARVMDWQPMMSSQMAEEFVDETVEVDVLLHHDVGEISEGLLERMAAVPGFLGFETDEASQGVVRLRINENSLDQIAALDEVRVIHPVNERVLMANVARRILGFASEEGEEVVMTNGDPNANGISGSPSSSSRYRGADQIICVADTGFDKGSTTDVHDAFVGRVNSLHAYGRPGGAADDPDGHGTHVCGCVLGRGTHALEGYITGTAPAATLMLQSFFVRFNWQRISVLGGYPADLGVLFAEAYKAGARIHTNSWGTPPSPKDNKQRPYDGSAESIDKFVWNQPDMTVLFAAGNDGQDSNLDGRVNERSLGAEASAKNCITVGASENLRPFLTAGTHGQPYTYGLFWPKKFPVNPLKDDHQANNPEGLAAFSSRGPTAENRIKPDVVAPGTAILSTRSRAKKYLGDVDAKGVSGDDGFLFHSGTSMATPLVAGCCAVLREALLANGYKDVTDAGVIQPTGALIKALLINGALQIKGQYMPREVEDGPNPHSGFGRVNIAESLSMIEPDIPGTGEYGIGRISEETEEAAEIYIPIPEGDNLTFKITMTYPDLPGASLANDLNLVVVSADGTKQRHGNKGDQDFAVGATKPFDRRNNVEQIVWPHVAGDRLKIVVKPYRIMMADVPFAYAWKFLQG</sequence>
<gene>
    <name evidence="8" type="ORF">QBC47DRAFT_427030</name>
</gene>
<feature type="active site" description="Charge relay system" evidence="5">
    <location>
        <position position="326"/>
    </location>
</feature>
<proteinExistence type="inferred from homology"/>
<dbReference type="SUPFAM" id="SSF52743">
    <property type="entry name" value="Subtilisin-like"/>
    <property type="match status" value="1"/>
</dbReference>
<dbReference type="InterPro" id="IPR015500">
    <property type="entry name" value="Peptidase_S8_subtilisin-rel"/>
</dbReference>
<dbReference type="InterPro" id="IPR036852">
    <property type="entry name" value="Peptidase_S8/S53_dom_sf"/>
</dbReference>